<dbReference type="GO" id="GO:0006914">
    <property type="term" value="P:autophagy"/>
    <property type="evidence" value="ECO:0007669"/>
    <property type="project" value="InterPro"/>
</dbReference>
<dbReference type="SUPFAM" id="SSF50978">
    <property type="entry name" value="WD40 repeat-like"/>
    <property type="match status" value="1"/>
</dbReference>
<name>A0A1E4TCL8_9ASCO</name>
<dbReference type="PANTHER" id="PTHR13268">
    <property type="entry name" value="BREAST CARCINOMA AMPLIFIED SEQUENCE 3"/>
    <property type="match status" value="1"/>
</dbReference>
<dbReference type="EMBL" id="KV453843">
    <property type="protein sequence ID" value="ODV89494.1"/>
    <property type="molecule type" value="Genomic_DNA"/>
</dbReference>
<dbReference type="PANTHER" id="PTHR13268:SF0">
    <property type="entry name" value="BCAS3 MICROTUBULE ASSOCIATED CELL MIGRATION FACTOR"/>
    <property type="match status" value="1"/>
</dbReference>
<dbReference type="InterPro" id="IPR045142">
    <property type="entry name" value="BCAS3-like"/>
</dbReference>
<dbReference type="GO" id="GO:0005737">
    <property type="term" value="C:cytoplasm"/>
    <property type="evidence" value="ECO:0007669"/>
    <property type="project" value="TreeGrafter"/>
</dbReference>
<reference evidence="2" key="1">
    <citation type="submission" date="2016-02" db="EMBL/GenBank/DDBJ databases">
        <title>Comparative genomics of biotechnologically important yeasts.</title>
        <authorList>
            <consortium name="DOE Joint Genome Institute"/>
            <person name="Riley R."/>
            <person name="Haridas S."/>
            <person name="Wolfe K.H."/>
            <person name="Lopes M.R."/>
            <person name="Hittinger C.T."/>
            <person name="Goker M."/>
            <person name="Salamov A."/>
            <person name="Wisecaver J."/>
            <person name="Long T.M."/>
            <person name="Aerts A.L."/>
            <person name="Barry K."/>
            <person name="Choi C."/>
            <person name="Clum A."/>
            <person name="Coughlan A.Y."/>
            <person name="Deshpande S."/>
            <person name="Douglass A.P."/>
            <person name="Hanson S.J."/>
            <person name="Klenk H.-P."/>
            <person name="Labutti K."/>
            <person name="Lapidus A."/>
            <person name="Lindquist E."/>
            <person name="Lipzen A."/>
            <person name="Meier-Kolthoff J.P."/>
            <person name="Ohm R.A."/>
            <person name="Otillar R.P."/>
            <person name="Pangilinan J."/>
            <person name="Peng Y."/>
            <person name="Rokas A."/>
            <person name="Rosa C.A."/>
            <person name="Scheuner C."/>
            <person name="Sibirny A.A."/>
            <person name="Slot J.C."/>
            <person name="Stielow J.B."/>
            <person name="Sun H."/>
            <person name="Kurtzman C.P."/>
            <person name="Blackwell M."/>
            <person name="Jeffries T.W."/>
            <person name="Grigoriev I.V."/>
        </authorList>
    </citation>
    <scope>NUCLEOTIDE SEQUENCE [LARGE SCALE GENOMIC DNA]</scope>
    <source>
        <strain evidence="2">NRRL Y-17796</strain>
    </source>
</reference>
<sequence length="637" mass="69852">MPDTQFPTISIPPVPDRDSFLSRSAKRLLGTSTSDNYSENVLNSVQDGAIRPYDFPIIAVKFDARRPFMMLVYRLTIEIWQFENMQLKLLACISDMESEITDAFFISTAIDCSEVRVLVQFAPSSEDAAPSFSTISIQAWAGGIEVMPINELSIEKSMCWPTRRHNSSGLGTDLRHIIVAESSAMAQAQIAMPSEVAKSHFRISEYKRLPLNTLFVADHPLMSFAESRFVLSVRPDQVSSILKAYPVSNYTERMDVKGSSSDSLMTRIVSHVTCAAVDSFRQASGAGMAGLKSYWTNSSPAPDSSAILILDIDKSQTLAIFYPPEPVSYISLAPNGLSLATASARGNHVYIWNLLYLPRCIMLDHKCTRGFSSASVYGISWDLANSLVAVMTSAGSIHMFGFGRDAVSRKTASPFGFHRDSTKLWSASMGYTNGTFNLASNMFVGLRSGWILDFYDSLSPSGLPVRSVQLPHVRLSRSLEKRAVLYNSYAAQKTSNSATRAEEVLNEAELDPSGPHAPIYFDRNFTFAKLACPYRDVQPSEPASFGIGEHCPVTTIYSSAVTDRRSVDGEALTAALDDYLSFKDKTEAMDHTSNTASMPVEPTNNKISVAITADDPYAESMTKTESSETVQSAAIIA</sequence>
<dbReference type="Proteomes" id="UP000095023">
    <property type="component" value="Unassembled WGS sequence"/>
</dbReference>
<evidence type="ECO:0000313" key="1">
    <source>
        <dbReference type="EMBL" id="ODV89494.1"/>
    </source>
</evidence>
<gene>
    <name evidence="1" type="ORF">CANCADRAFT_4110</name>
</gene>
<dbReference type="AlphaFoldDB" id="A0A1E4TCL8"/>
<dbReference type="Gene3D" id="2.130.10.10">
    <property type="entry name" value="YVTN repeat-like/Quinoprotein amine dehydrogenase"/>
    <property type="match status" value="1"/>
</dbReference>
<protein>
    <recommendedName>
        <fullName evidence="3">BCAS3 domain-containing protein</fullName>
    </recommendedName>
</protein>
<evidence type="ECO:0000313" key="2">
    <source>
        <dbReference type="Proteomes" id="UP000095023"/>
    </source>
</evidence>
<organism evidence="1 2">
    <name type="scientific">Tortispora caseinolytica NRRL Y-17796</name>
    <dbReference type="NCBI Taxonomy" id="767744"/>
    <lineage>
        <taxon>Eukaryota</taxon>
        <taxon>Fungi</taxon>
        <taxon>Dikarya</taxon>
        <taxon>Ascomycota</taxon>
        <taxon>Saccharomycotina</taxon>
        <taxon>Trigonopsidomycetes</taxon>
        <taxon>Trigonopsidales</taxon>
        <taxon>Trigonopsidaceae</taxon>
        <taxon>Tortispora</taxon>
    </lineage>
</organism>
<dbReference type="OrthoDB" id="4089169at2759"/>
<accession>A0A1E4TCL8</accession>
<evidence type="ECO:0008006" key="3">
    <source>
        <dbReference type="Google" id="ProtNLM"/>
    </source>
</evidence>
<proteinExistence type="predicted"/>
<dbReference type="InterPro" id="IPR036322">
    <property type="entry name" value="WD40_repeat_dom_sf"/>
</dbReference>
<keyword evidence="2" id="KW-1185">Reference proteome</keyword>
<dbReference type="GO" id="GO:0042594">
    <property type="term" value="P:response to starvation"/>
    <property type="evidence" value="ECO:0007669"/>
    <property type="project" value="TreeGrafter"/>
</dbReference>
<dbReference type="InterPro" id="IPR015943">
    <property type="entry name" value="WD40/YVTN_repeat-like_dom_sf"/>
</dbReference>